<gene>
    <name evidence="3" type="ORF">ACFSVL_36330</name>
</gene>
<reference evidence="4" key="1">
    <citation type="journal article" date="2019" name="Int. J. Syst. Evol. Microbiol.">
        <title>The Global Catalogue of Microorganisms (GCM) 10K type strain sequencing project: providing services to taxonomists for standard genome sequencing and annotation.</title>
        <authorList>
            <consortium name="The Broad Institute Genomics Platform"/>
            <consortium name="The Broad Institute Genome Sequencing Center for Infectious Disease"/>
            <person name="Wu L."/>
            <person name="Ma J."/>
        </authorList>
    </citation>
    <scope>NUCLEOTIDE SEQUENCE [LARGE SCALE GENOMIC DNA]</scope>
    <source>
        <strain evidence="4">CGMCC 4.7641</strain>
    </source>
</reference>
<dbReference type="CDD" id="cd00090">
    <property type="entry name" value="HTH_ARSR"/>
    <property type="match status" value="1"/>
</dbReference>
<dbReference type="InterPro" id="IPR011991">
    <property type="entry name" value="ArsR-like_HTH"/>
</dbReference>
<dbReference type="SUPFAM" id="SSF52821">
    <property type="entry name" value="Rhodanese/Cell cycle control phosphatase"/>
    <property type="match status" value="1"/>
</dbReference>
<dbReference type="InterPro" id="IPR036873">
    <property type="entry name" value="Rhodanese-like_dom_sf"/>
</dbReference>
<feature type="domain" description="Rhodanese" evidence="1">
    <location>
        <begin position="130"/>
        <end position="219"/>
    </location>
</feature>
<dbReference type="InterPro" id="IPR036390">
    <property type="entry name" value="WH_DNA-bd_sf"/>
</dbReference>
<dbReference type="InterPro" id="IPR001307">
    <property type="entry name" value="Thiosulphate_STrfase_CS"/>
</dbReference>
<dbReference type="NCBIfam" id="NF033788">
    <property type="entry name" value="HTH_metalloreg"/>
    <property type="match status" value="1"/>
</dbReference>
<dbReference type="PROSITE" id="PS50987">
    <property type="entry name" value="HTH_ARSR_2"/>
    <property type="match status" value="1"/>
</dbReference>
<name>A0ABW5HI41_9PSEU</name>
<dbReference type="PROSITE" id="PS00380">
    <property type="entry name" value="RHODANESE_1"/>
    <property type="match status" value="1"/>
</dbReference>
<accession>A0ABW5HI41</accession>
<dbReference type="Gene3D" id="1.10.10.10">
    <property type="entry name" value="Winged helix-like DNA-binding domain superfamily/Winged helix DNA-binding domain"/>
    <property type="match status" value="1"/>
</dbReference>
<dbReference type="Proteomes" id="UP001597483">
    <property type="component" value="Unassembled WGS sequence"/>
</dbReference>
<proteinExistence type="predicted"/>
<dbReference type="Pfam" id="PF00581">
    <property type="entry name" value="Rhodanese"/>
    <property type="match status" value="1"/>
</dbReference>
<dbReference type="SMART" id="SM00418">
    <property type="entry name" value="HTH_ARSR"/>
    <property type="match status" value="1"/>
</dbReference>
<organism evidence="3 4">
    <name type="scientific">Amycolatopsis silviterrae</name>
    <dbReference type="NCBI Taxonomy" id="1656914"/>
    <lineage>
        <taxon>Bacteria</taxon>
        <taxon>Bacillati</taxon>
        <taxon>Actinomycetota</taxon>
        <taxon>Actinomycetes</taxon>
        <taxon>Pseudonocardiales</taxon>
        <taxon>Pseudonocardiaceae</taxon>
        <taxon>Amycolatopsis</taxon>
    </lineage>
</organism>
<sequence>MTDPSPPRSALFGELARVAKALGNDKRLELVDLLVQRPRGVVELAEAAGLNVTTASAHLQVLKQVGLVAAVRDGTTVRHHIASPDVASLYGRLLAVAAAQSPAVDAAARRYLGSDDTEAVDRDELMRRVEAGQAIVVDVRPAEEYAAGHIPGAISIPMAELADRISELPADLDVVAYCRGVYCAFSHEAVRLLTAHGFRAFRLSDGILEWKVNGHPLAGDPS</sequence>
<dbReference type="PANTHER" id="PTHR43031">
    <property type="entry name" value="FAD-DEPENDENT OXIDOREDUCTASE"/>
    <property type="match status" value="1"/>
</dbReference>
<evidence type="ECO:0000313" key="4">
    <source>
        <dbReference type="Proteomes" id="UP001597483"/>
    </source>
</evidence>
<evidence type="ECO:0000259" key="2">
    <source>
        <dbReference type="PROSITE" id="PS50987"/>
    </source>
</evidence>
<evidence type="ECO:0000313" key="3">
    <source>
        <dbReference type="EMBL" id="MFD2472913.1"/>
    </source>
</evidence>
<dbReference type="SUPFAM" id="SSF46785">
    <property type="entry name" value="Winged helix' DNA-binding domain"/>
    <property type="match status" value="1"/>
</dbReference>
<dbReference type="CDD" id="cd00158">
    <property type="entry name" value="RHOD"/>
    <property type="match status" value="1"/>
</dbReference>
<dbReference type="PANTHER" id="PTHR43031:SF1">
    <property type="entry name" value="PYRIDINE NUCLEOTIDE-DISULPHIDE OXIDOREDUCTASE"/>
    <property type="match status" value="1"/>
</dbReference>
<dbReference type="Gene3D" id="3.40.250.10">
    <property type="entry name" value="Rhodanese-like domain"/>
    <property type="match status" value="1"/>
</dbReference>
<dbReference type="Pfam" id="PF01022">
    <property type="entry name" value="HTH_5"/>
    <property type="match status" value="1"/>
</dbReference>
<dbReference type="SMART" id="SM00450">
    <property type="entry name" value="RHOD"/>
    <property type="match status" value="1"/>
</dbReference>
<comment type="caution">
    <text evidence="3">The sequence shown here is derived from an EMBL/GenBank/DDBJ whole genome shotgun (WGS) entry which is preliminary data.</text>
</comment>
<dbReference type="PROSITE" id="PS50206">
    <property type="entry name" value="RHODANESE_3"/>
    <property type="match status" value="1"/>
</dbReference>
<evidence type="ECO:0000259" key="1">
    <source>
        <dbReference type="PROSITE" id="PS50206"/>
    </source>
</evidence>
<dbReference type="InterPro" id="IPR001763">
    <property type="entry name" value="Rhodanese-like_dom"/>
</dbReference>
<dbReference type="InterPro" id="IPR036388">
    <property type="entry name" value="WH-like_DNA-bd_sf"/>
</dbReference>
<feature type="domain" description="HTH arsR-type" evidence="2">
    <location>
        <begin position="7"/>
        <end position="101"/>
    </location>
</feature>
<protein>
    <submittedName>
        <fullName evidence="3">ArsR/SmtB family transcription factor</fullName>
    </submittedName>
</protein>
<dbReference type="PRINTS" id="PR00778">
    <property type="entry name" value="HTHARSR"/>
</dbReference>
<dbReference type="RefSeq" id="WP_378310991.1">
    <property type="nucleotide sequence ID" value="NZ_JBHUKS010000028.1"/>
</dbReference>
<keyword evidence="4" id="KW-1185">Reference proteome</keyword>
<dbReference type="InterPro" id="IPR001845">
    <property type="entry name" value="HTH_ArsR_DNA-bd_dom"/>
</dbReference>
<dbReference type="EMBL" id="JBHUKS010000028">
    <property type="protein sequence ID" value="MFD2472913.1"/>
    <property type="molecule type" value="Genomic_DNA"/>
</dbReference>
<dbReference type="InterPro" id="IPR050229">
    <property type="entry name" value="GlpE_sulfurtransferase"/>
</dbReference>